<dbReference type="Proteomes" id="UP000271974">
    <property type="component" value="Unassembled WGS sequence"/>
</dbReference>
<name>A0A3S0ZDC9_ELYCH</name>
<dbReference type="PROSITE" id="PS50082">
    <property type="entry name" value="WD_REPEATS_2"/>
    <property type="match status" value="1"/>
</dbReference>
<keyword evidence="1 3" id="KW-0853">WD repeat</keyword>
<dbReference type="Gene3D" id="2.130.10.10">
    <property type="entry name" value="YVTN repeat-like/Quinoprotein amine dehydrogenase"/>
    <property type="match status" value="1"/>
</dbReference>
<dbReference type="InterPro" id="IPR001680">
    <property type="entry name" value="WD40_rpt"/>
</dbReference>
<evidence type="ECO:0000256" key="1">
    <source>
        <dbReference type="ARBA" id="ARBA00022574"/>
    </source>
</evidence>
<dbReference type="SUPFAM" id="SSF50978">
    <property type="entry name" value="WD40 repeat-like"/>
    <property type="match status" value="1"/>
</dbReference>
<accession>A0A3S0ZDC9</accession>
<feature type="domain" description="WD repeat-containing protein 54 beta-propeller" evidence="4">
    <location>
        <begin position="1"/>
        <end position="321"/>
    </location>
</feature>
<gene>
    <name evidence="5" type="ORF">EGW08_015915</name>
</gene>
<feature type="repeat" description="WD" evidence="3">
    <location>
        <begin position="241"/>
        <end position="282"/>
    </location>
</feature>
<organism evidence="5 6">
    <name type="scientific">Elysia chlorotica</name>
    <name type="common">Eastern emerald elysia</name>
    <name type="synonym">Sea slug</name>
    <dbReference type="NCBI Taxonomy" id="188477"/>
    <lineage>
        <taxon>Eukaryota</taxon>
        <taxon>Metazoa</taxon>
        <taxon>Spiralia</taxon>
        <taxon>Lophotrochozoa</taxon>
        <taxon>Mollusca</taxon>
        <taxon>Gastropoda</taxon>
        <taxon>Heterobranchia</taxon>
        <taxon>Euthyneura</taxon>
        <taxon>Panpulmonata</taxon>
        <taxon>Sacoglossa</taxon>
        <taxon>Placobranchoidea</taxon>
        <taxon>Plakobranchidae</taxon>
        <taxon>Elysia</taxon>
    </lineage>
</organism>
<comment type="caution">
    <text evidence="5">The sequence shown here is derived from an EMBL/GenBank/DDBJ whole genome shotgun (WGS) entry which is preliminary data.</text>
</comment>
<evidence type="ECO:0000313" key="6">
    <source>
        <dbReference type="Proteomes" id="UP000271974"/>
    </source>
</evidence>
<sequence>MFRKEKPIALKGSTSSLCNNLAAYIVPDKSQLNYAVVHKSVINIACASADGSTVVGRQLICKEPSASQGLPFVIQAKWITFPNRTIFVLTSQRGIQIYEPDASAMVHWHCLSDSLEKSNFGKGIAGIGDNFLCVGSEEGSILVFNIPSKGTSVTLEDTLKKHSAPTSDLTSGGETLVSADELGSIIVWKHNGKTLTVVSNIRGSGWPCNSVALWRDVIVGGFASGHIRVYSATSGAIGAEVTAHARAINAVDIAKDSGLVLSVSDDTVLRVWQLKAMDVPQIEFRHSECLTDLQLVGGQFVDGQGKALCITGYDSNEIQFFVNQH</sequence>
<dbReference type="EMBL" id="RQTK01000671">
    <property type="protein sequence ID" value="RUS76327.1"/>
    <property type="molecule type" value="Genomic_DNA"/>
</dbReference>
<dbReference type="GO" id="GO:1990234">
    <property type="term" value="C:transferase complex"/>
    <property type="evidence" value="ECO:0007669"/>
    <property type="project" value="UniProtKB-ARBA"/>
</dbReference>
<dbReference type="PANTHER" id="PTHR22847">
    <property type="entry name" value="WD40 REPEAT PROTEIN"/>
    <property type="match status" value="1"/>
</dbReference>
<evidence type="ECO:0000259" key="4">
    <source>
        <dbReference type="Pfam" id="PF21031"/>
    </source>
</evidence>
<dbReference type="InterPro" id="IPR015943">
    <property type="entry name" value="WD40/YVTN_repeat-like_dom_sf"/>
</dbReference>
<dbReference type="InterPro" id="IPR049546">
    <property type="entry name" value="WDR54_beta_prop"/>
</dbReference>
<dbReference type="AlphaFoldDB" id="A0A3S0ZDC9"/>
<evidence type="ECO:0000313" key="5">
    <source>
        <dbReference type="EMBL" id="RUS76327.1"/>
    </source>
</evidence>
<proteinExistence type="predicted"/>
<keyword evidence="2" id="KW-0677">Repeat</keyword>
<dbReference type="Pfam" id="PF21031">
    <property type="entry name" value="WDR54"/>
    <property type="match status" value="1"/>
</dbReference>
<dbReference type="PANTHER" id="PTHR22847:SF637">
    <property type="entry name" value="WD REPEAT DOMAIN 5B"/>
    <property type="match status" value="1"/>
</dbReference>
<dbReference type="SMART" id="SM00320">
    <property type="entry name" value="WD40"/>
    <property type="match status" value="3"/>
</dbReference>
<reference evidence="5 6" key="1">
    <citation type="submission" date="2019-01" db="EMBL/GenBank/DDBJ databases">
        <title>A draft genome assembly of the solar-powered sea slug Elysia chlorotica.</title>
        <authorList>
            <person name="Cai H."/>
            <person name="Li Q."/>
            <person name="Fang X."/>
            <person name="Li J."/>
            <person name="Curtis N.E."/>
            <person name="Altenburger A."/>
            <person name="Shibata T."/>
            <person name="Feng M."/>
            <person name="Maeda T."/>
            <person name="Schwartz J.A."/>
            <person name="Shigenobu S."/>
            <person name="Lundholm N."/>
            <person name="Nishiyama T."/>
            <person name="Yang H."/>
            <person name="Hasebe M."/>
            <person name="Li S."/>
            <person name="Pierce S.K."/>
            <person name="Wang J."/>
        </authorList>
    </citation>
    <scope>NUCLEOTIDE SEQUENCE [LARGE SCALE GENOMIC DNA]</scope>
    <source>
        <strain evidence="5">EC2010</strain>
        <tissue evidence="5">Whole organism of an adult</tissue>
    </source>
</reference>
<dbReference type="InterPro" id="IPR036322">
    <property type="entry name" value="WD40_repeat_dom_sf"/>
</dbReference>
<dbReference type="PROSITE" id="PS50294">
    <property type="entry name" value="WD_REPEATS_REGION"/>
    <property type="match status" value="1"/>
</dbReference>
<dbReference type="STRING" id="188477.A0A3S0ZDC9"/>
<protein>
    <recommendedName>
        <fullName evidence="4">WD repeat-containing protein 54 beta-propeller domain-containing protein</fullName>
    </recommendedName>
</protein>
<evidence type="ECO:0000256" key="2">
    <source>
        <dbReference type="ARBA" id="ARBA00022737"/>
    </source>
</evidence>
<keyword evidence="6" id="KW-1185">Reference proteome</keyword>
<dbReference type="OrthoDB" id="756370at2759"/>
<evidence type="ECO:0000256" key="3">
    <source>
        <dbReference type="PROSITE-ProRule" id="PRU00221"/>
    </source>
</evidence>